<dbReference type="GO" id="GO:0030171">
    <property type="term" value="F:voltage-gated proton channel activity"/>
    <property type="evidence" value="ECO:0007669"/>
    <property type="project" value="InterPro"/>
</dbReference>
<proteinExistence type="predicted"/>
<evidence type="ECO:0008006" key="9">
    <source>
        <dbReference type="Google" id="ProtNLM"/>
    </source>
</evidence>
<dbReference type="PANTHER" id="PTHR46480:SF1">
    <property type="entry name" value="VOLTAGE-GATED HYDROGEN CHANNEL 1"/>
    <property type="match status" value="1"/>
</dbReference>
<organism evidence="8">
    <name type="scientific">Tetraselmis chuii</name>
    <dbReference type="NCBI Taxonomy" id="63592"/>
    <lineage>
        <taxon>Eukaryota</taxon>
        <taxon>Viridiplantae</taxon>
        <taxon>Chlorophyta</taxon>
        <taxon>core chlorophytes</taxon>
        <taxon>Chlorodendrophyceae</taxon>
        <taxon>Chlorodendrales</taxon>
        <taxon>Chlorodendraceae</taxon>
        <taxon>Tetraselmis</taxon>
    </lineage>
</organism>
<accession>A0A7S1SYW7</accession>
<evidence type="ECO:0000256" key="2">
    <source>
        <dbReference type="ARBA" id="ARBA00022448"/>
    </source>
</evidence>
<dbReference type="AlphaFoldDB" id="A0A7S1SYW7"/>
<evidence type="ECO:0000256" key="3">
    <source>
        <dbReference type="ARBA" id="ARBA00022475"/>
    </source>
</evidence>
<evidence type="ECO:0000256" key="7">
    <source>
        <dbReference type="SAM" id="Phobius"/>
    </source>
</evidence>
<evidence type="ECO:0000256" key="4">
    <source>
        <dbReference type="ARBA" id="ARBA00022882"/>
    </source>
</evidence>
<comment type="subcellular location">
    <subcellularLocation>
        <location evidence="1">Cell membrane</location>
        <topology evidence="1">Multi-pass membrane protein</topology>
    </subcellularLocation>
</comment>
<sequence>MAAIGWFFFRHFFFILDVFVVTVSLALEMVAVASAHMGLVVGNILIIARMWRFFRVAHGIYFLDHRSDHRSEAVQVTMSKSGGEARKQTEGTYDTIDMYRDGANMGVGVDGRIRAGSCPPIED</sequence>
<protein>
    <recommendedName>
        <fullName evidence="9">Hydrogen voltage-gated channel 1</fullName>
    </recommendedName>
</protein>
<dbReference type="EMBL" id="HBGG01025390">
    <property type="protein sequence ID" value="CAD9210909.1"/>
    <property type="molecule type" value="Transcribed_RNA"/>
</dbReference>
<keyword evidence="7" id="KW-0812">Transmembrane</keyword>
<dbReference type="GO" id="GO:0034702">
    <property type="term" value="C:monoatomic ion channel complex"/>
    <property type="evidence" value="ECO:0007669"/>
    <property type="project" value="UniProtKB-KW"/>
</dbReference>
<evidence type="ECO:0000256" key="6">
    <source>
        <dbReference type="ARBA" id="ARBA00023303"/>
    </source>
</evidence>
<evidence type="ECO:0000256" key="5">
    <source>
        <dbReference type="ARBA" id="ARBA00023065"/>
    </source>
</evidence>
<keyword evidence="2" id="KW-0813">Transport</keyword>
<gene>
    <name evidence="8" type="ORF">TCHU04912_LOCUS13148</name>
</gene>
<evidence type="ECO:0000313" key="8">
    <source>
        <dbReference type="EMBL" id="CAD9210909.1"/>
    </source>
</evidence>
<evidence type="ECO:0000256" key="1">
    <source>
        <dbReference type="ARBA" id="ARBA00004651"/>
    </source>
</evidence>
<dbReference type="InterPro" id="IPR031846">
    <property type="entry name" value="Hvcn1"/>
</dbReference>
<keyword evidence="6" id="KW-0407">Ion channel</keyword>
<feature type="transmembrane region" description="Helical" evidence="7">
    <location>
        <begin position="33"/>
        <end position="51"/>
    </location>
</feature>
<keyword evidence="7" id="KW-0472">Membrane</keyword>
<dbReference type="GO" id="GO:0005886">
    <property type="term" value="C:plasma membrane"/>
    <property type="evidence" value="ECO:0007669"/>
    <property type="project" value="UniProtKB-SubCell"/>
</dbReference>
<name>A0A7S1SYW7_9CHLO</name>
<keyword evidence="5" id="KW-0406">Ion transport</keyword>
<keyword evidence="3" id="KW-1003">Cell membrane</keyword>
<feature type="transmembrane region" description="Helical" evidence="7">
    <location>
        <begin position="7"/>
        <end position="27"/>
    </location>
</feature>
<reference evidence="8" key="1">
    <citation type="submission" date="2021-01" db="EMBL/GenBank/DDBJ databases">
        <authorList>
            <person name="Corre E."/>
            <person name="Pelletier E."/>
            <person name="Niang G."/>
            <person name="Scheremetjew M."/>
            <person name="Finn R."/>
            <person name="Kale V."/>
            <person name="Holt S."/>
            <person name="Cochrane G."/>
            <person name="Meng A."/>
            <person name="Brown T."/>
            <person name="Cohen L."/>
        </authorList>
    </citation>
    <scope>NUCLEOTIDE SEQUENCE</scope>
    <source>
        <strain evidence="8">PLY429</strain>
    </source>
</reference>
<keyword evidence="7" id="KW-1133">Transmembrane helix</keyword>
<dbReference type="PANTHER" id="PTHR46480">
    <property type="entry name" value="F20B24.22"/>
    <property type="match status" value="1"/>
</dbReference>
<keyword evidence="4" id="KW-0851">Voltage-gated channel</keyword>